<dbReference type="PROSITE" id="PS00893">
    <property type="entry name" value="NUDIX_BOX"/>
    <property type="match status" value="1"/>
</dbReference>
<reference evidence="5 6" key="1">
    <citation type="journal article" date="2016" name="Int. J. Syst. Evol. Microbiol.">
        <title>Panacibacter ginsenosidivorans gen. nov., sp. nov., with ginsenoside converting activity isolated from soil of a ginseng field.</title>
        <authorList>
            <person name="Siddiqi M.Z."/>
            <person name="Muhammad Shafi S."/>
            <person name="Choi K.D."/>
            <person name="Im W.T."/>
        </authorList>
    </citation>
    <scope>NUCLEOTIDE SEQUENCE [LARGE SCALE GENOMIC DNA]</scope>
    <source>
        <strain evidence="5 6">Gsoil1550</strain>
    </source>
</reference>
<gene>
    <name evidence="5" type="ORF">FRZ67_06780</name>
</gene>
<dbReference type="EMBL" id="CP042435">
    <property type="protein sequence ID" value="QEC67012.1"/>
    <property type="molecule type" value="Genomic_DNA"/>
</dbReference>
<dbReference type="InterPro" id="IPR020084">
    <property type="entry name" value="NUDIX_hydrolase_CS"/>
</dbReference>
<evidence type="ECO:0000256" key="3">
    <source>
        <dbReference type="RuleBase" id="RU003476"/>
    </source>
</evidence>
<proteinExistence type="inferred from homology"/>
<sequence length="139" mass="15901">MPVKIVAAGGLVTNEHNELLMIFRRGKWDLPKGKLDDGETIEECAVREVEEETGIGNVELGKFIGLTFHEYFDRWINDEALKETHWYKMNVKGSPIPTPQVEEHIEKIIWADDAAINECLKNSYPNIEEIIARFKGNGF</sequence>
<name>A0A5B8V6T5_9BACT</name>
<keyword evidence="2 3" id="KW-0378">Hydrolase</keyword>
<evidence type="ECO:0000313" key="5">
    <source>
        <dbReference type="EMBL" id="QEC67012.1"/>
    </source>
</evidence>
<organism evidence="5 6">
    <name type="scientific">Panacibacter ginsenosidivorans</name>
    <dbReference type="NCBI Taxonomy" id="1813871"/>
    <lineage>
        <taxon>Bacteria</taxon>
        <taxon>Pseudomonadati</taxon>
        <taxon>Bacteroidota</taxon>
        <taxon>Chitinophagia</taxon>
        <taxon>Chitinophagales</taxon>
        <taxon>Chitinophagaceae</taxon>
        <taxon>Panacibacter</taxon>
    </lineage>
</organism>
<dbReference type="InterPro" id="IPR000086">
    <property type="entry name" value="NUDIX_hydrolase_dom"/>
</dbReference>
<dbReference type="AlphaFoldDB" id="A0A5B8V6T5"/>
<dbReference type="PRINTS" id="PR00502">
    <property type="entry name" value="NUDIXFAMILY"/>
</dbReference>
<dbReference type="Gene3D" id="3.90.79.10">
    <property type="entry name" value="Nucleoside Triphosphate Pyrophosphohydrolase"/>
    <property type="match status" value="1"/>
</dbReference>
<dbReference type="InterPro" id="IPR015797">
    <property type="entry name" value="NUDIX_hydrolase-like_dom_sf"/>
</dbReference>
<evidence type="ECO:0000313" key="6">
    <source>
        <dbReference type="Proteomes" id="UP000321533"/>
    </source>
</evidence>
<dbReference type="PROSITE" id="PS51462">
    <property type="entry name" value="NUDIX"/>
    <property type="match status" value="1"/>
</dbReference>
<keyword evidence="6" id="KW-1185">Reference proteome</keyword>
<dbReference type="Pfam" id="PF00293">
    <property type="entry name" value="NUDIX"/>
    <property type="match status" value="1"/>
</dbReference>
<evidence type="ECO:0000256" key="2">
    <source>
        <dbReference type="ARBA" id="ARBA00022801"/>
    </source>
</evidence>
<feature type="domain" description="Nudix hydrolase" evidence="4">
    <location>
        <begin position="3"/>
        <end position="134"/>
    </location>
</feature>
<dbReference type="CDD" id="cd03673">
    <property type="entry name" value="NUDIX_Ap6A_hydrolase"/>
    <property type="match status" value="1"/>
</dbReference>
<dbReference type="SUPFAM" id="SSF55811">
    <property type="entry name" value="Nudix"/>
    <property type="match status" value="1"/>
</dbReference>
<dbReference type="Proteomes" id="UP000321533">
    <property type="component" value="Chromosome"/>
</dbReference>
<protein>
    <submittedName>
        <fullName evidence="5">NUDIX domain-containing protein</fullName>
    </submittedName>
</protein>
<evidence type="ECO:0000256" key="1">
    <source>
        <dbReference type="ARBA" id="ARBA00001946"/>
    </source>
</evidence>
<dbReference type="GO" id="GO:0016787">
    <property type="term" value="F:hydrolase activity"/>
    <property type="evidence" value="ECO:0007669"/>
    <property type="project" value="UniProtKB-KW"/>
</dbReference>
<dbReference type="InterPro" id="IPR020476">
    <property type="entry name" value="Nudix_hydrolase"/>
</dbReference>
<accession>A0A5B8V6T5</accession>
<dbReference type="PANTHER" id="PTHR43046">
    <property type="entry name" value="GDP-MANNOSE MANNOSYL HYDROLASE"/>
    <property type="match status" value="1"/>
</dbReference>
<comment type="cofactor">
    <cofactor evidence="1">
        <name>Mg(2+)</name>
        <dbReference type="ChEBI" id="CHEBI:18420"/>
    </cofactor>
</comment>
<evidence type="ECO:0000259" key="4">
    <source>
        <dbReference type="PROSITE" id="PS51462"/>
    </source>
</evidence>
<dbReference type="PANTHER" id="PTHR43046:SF14">
    <property type="entry name" value="MUTT_NUDIX FAMILY PROTEIN"/>
    <property type="match status" value="1"/>
</dbReference>
<dbReference type="OrthoDB" id="9816289at2"/>
<dbReference type="KEGG" id="pgin:FRZ67_06780"/>
<comment type="similarity">
    <text evidence="3">Belongs to the Nudix hydrolase family.</text>
</comment>
<dbReference type="RefSeq" id="WP_147188812.1">
    <property type="nucleotide sequence ID" value="NZ_CP042435.1"/>
</dbReference>